<dbReference type="InterPro" id="IPR020806">
    <property type="entry name" value="PKS_PP-bd"/>
</dbReference>
<feature type="domain" description="Carrier" evidence="6">
    <location>
        <begin position="1968"/>
        <end position="2046"/>
    </location>
</feature>
<evidence type="ECO:0000259" key="6">
    <source>
        <dbReference type="PROSITE" id="PS50075"/>
    </source>
</evidence>
<dbReference type="FunFam" id="3.30.559.30:FF:000003">
    <property type="entry name" value="Nonribosomal peptide synthase SidD"/>
    <property type="match status" value="1"/>
</dbReference>
<dbReference type="PANTHER" id="PTHR45527">
    <property type="entry name" value="NONRIBOSOMAL PEPTIDE SYNTHETASE"/>
    <property type="match status" value="1"/>
</dbReference>
<evidence type="ECO:0000256" key="1">
    <source>
        <dbReference type="ARBA" id="ARBA00022450"/>
    </source>
</evidence>
<evidence type="ECO:0000256" key="2">
    <source>
        <dbReference type="ARBA" id="ARBA00022553"/>
    </source>
</evidence>
<dbReference type="Pfam" id="PF00501">
    <property type="entry name" value="AMP-binding"/>
    <property type="match status" value="2"/>
</dbReference>
<dbReference type="NCBIfam" id="TIGR01733">
    <property type="entry name" value="AA-adenyl-dom"/>
    <property type="match status" value="2"/>
</dbReference>
<comment type="similarity">
    <text evidence="4">Belongs to the NRP synthetase family.</text>
</comment>
<dbReference type="Proteomes" id="UP000800094">
    <property type="component" value="Unassembled WGS sequence"/>
</dbReference>
<organism evidence="7 8">
    <name type="scientific">Trematosphaeria pertusa</name>
    <dbReference type="NCBI Taxonomy" id="390896"/>
    <lineage>
        <taxon>Eukaryota</taxon>
        <taxon>Fungi</taxon>
        <taxon>Dikarya</taxon>
        <taxon>Ascomycota</taxon>
        <taxon>Pezizomycotina</taxon>
        <taxon>Dothideomycetes</taxon>
        <taxon>Pleosporomycetidae</taxon>
        <taxon>Pleosporales</taxon>
        <taxon>Massarineae</taxon>
        <taxon>Trematosphaeriaceae</taxon>
        <taxon>Trematosphaeria</taxon>
    </lineage>
</organism>
<dbReference type="PROSITE" id="PS00455">
    <property type="entry name" value="AMP_BINDING"/>
    <property type="match status" value="2"/>
</dbReference>
<dbReference type="Pfam" id="PF00550">
    <property type="entry name" value="PP-binding"/>
    <property type="match status" value="2"/>
</dbReference>
<dbReference type="InterPro" id="IPR036291">
    <property type="entry name" value="NAD(P)-bd_dom_sf"/>
</dbReference>
<dbReference type="PANTHER" id="PTHR45527:SF3">
    <property type="entry name" value="SIDEROPHORE SYNTHETASE (EUROFUNG)"/>
    <property type="match status" value="1"/>
</dbReference>
<dbReference type="SMART" id="SM00823">
    <property type="entry name" value="PKS_PP"/>
    <property type="match status" value="2"/>
</dbReference>
<reference evidence="7" key="1">
    <citation type="journal article" date="2020" name="Stud. Mycol.">
        <title>101 Dothideomycetes genomes: a test case for predicting lifestyles and emergence of pathogens.</title>
        <authorList>
            <person name="Haridas S."/>
            <person name="Albert R."/>
            <person name="Binder M."/>
            <person name="Bloem J."/>
            <person name="Labutti K."/>
            <person name="Salamov A."/>
            <person name="Andreopoulos B."/>
            <person name="Baker S."/>
            <person name="Barry K."/>
            <person name="Bills G."/>
            <person name="Bluhm B."/>
            <person name="Cannon C."/>
            <person name="Castanera R."/>
            <person name="Culley D."/>
            <person name="Daum C."/>
            <person name="Ezra D."/>
            <person name="Gonzalez J."/>
            <person name="Henrissat B."/>
            <person name="Kuo A."/>
            <person name="Liang C."/>
            <person name="Lipzen A."/>
            <person name="Lutzoni F."/>
            <person name="Magnuson J."/>
            <person name="Mondo S."/>
            <person name="Nolan M."/>
            <person name="Ohm R."/>
            <person name="Pangilinan J."/>
            <person name="Park H.-J."/>
            <person name="Ramirez L."/>
            <person name="Alfaro M."/>
            <person name="Sun H."/>
            <person name="Tritt A."/>
            <person name="Yoshinaga Y."/>
            <person name="Zwiers L.-H."/>
            <person name="Turgeon B."/>
            <person name="Goodwin S."/>
            <person name="Spatafora J."/>
            <person name="Crous P."/>
            <person name="Grigoriev I."/>
        </authorList>
    </citation>
    <scope>NUCLEOTIDE SEQUENCE</scope>
    <source>
        <strain evidence="7">CBS 122368</strain>
    </source>
</reference>
<feature type="domain" description="Carrier" evidence="6">
    <location>
        <begin position="864"/>
        <end position="940"/>
    </location>
</feature>
<dbReference type="OrthoDB" id="416786at2759"/>
<dbReference type="NCBIfam" id="TIGR01746">
    <property type="entry name" value="Thioester-redct"/>
    <property type="match status" value="1"/>
</dbReference>
<dbReference type="SUPFAM" id="SSF47336">
    <property type="entry name" value="ACP-like"/>
    <property type="match status" value="2"/>
</dbReference>
<dbReference type="InterPro" id="IPR042099">
    <property type="entry name" value="ANL_N_sf"/>
</dbReference>
<dbReference type="Gene3D" id="3.40.50.12780">
    <property type="entry name" value="N-terminal domain of ligase-like"/>
    <property type="match status" value="2"/>
</dbReference>
<dbReference type="InterPro" id="IPR036736">
    <property type="entry name" value="ACP-like_sf"/>
</dbReference>
<name>A0A6A6IQG1_9PLEO</name>
<keyword evidence="2" id="KW-0597">Phosphoprotein</keyword>
<dbReference type="Gene3D" id="3.30.559.30">
    <property type="entry name" value="Nonribosomal peptide synthetase, condensation domain"/>
    <property type="match status" value="2"/>
</dbReference>
<dbReference type="FunFam" id="3.30.300.30:FF:000015">
    <property type="entry name" value="Nonribosomal peptide synthase SidD"/>
    <property type="match status" value="2"/>
</dbReference>
<dbReference type="CDD" id="cd19545">
    <property type="entry name" value="FUM14_C_NRPS-like"/>
    <property type="match status" value="1"/>
</dbReference>
<dbReference type="PROSITE" id="PS50075">
    <property type="entry name" value="CARRIER"/>
    <property type="match status" value="2"/>
</dbReference>
<dbReference type="GO" id="GO:0016874">
    <property type="term" value="F:ligase activity"/>
    <property type="evidence" value="ECO:0007669"/>
    <property type="project" value="UniProtKB-KW"/>
</dbReference>
<dbReference type="InterPro" id="IPR020845">
    <property type="entry name" value="AMP-binding_CS"/>
</dbReference>
<accession>A0A6A6IQG1</accession>
<dbReference type="Gene3D" id="3.30.300.30">
    <property type="match status" value="2"/>
</dbReference>
<sequence>MECVVLEEVGYSRSGQNSNQMQRAVPFVSPHFTSTIVYKTHQLSSTLSALHDPSQVGSQVRTTTKPDMVGLLLSSSDEEKPTNNGPFPTAKGNPQLEDPGQKVFSREQLRVRDLQPRADKSIEHDIEDMEWPQDVKLDRVVESAWAILLSWYGEAADTVFDVALPVSRIEQLPGPTTVTICVAVEGDMTLSALQHRMMLPELSGSPTTQRIGEEANLGWQSQSLLMVQSTSEAEEAPIFDEGIKLDTYAIALHCEVKNTSLLSKTAFDSNVLSEQVALRVVDHFSHILRQICRADMASTKISDLDAMTAEDLRQVWTWNAKAPEEANGCVHDLFSQSVSRYPHKTAISAWDGELTYTQWDTLSTQLAHCLIHRGVRPGDVLPLIFEKSMWVTVSQFAVMKAGAACVVIDPSQTKERIKAIIDIVGPGLIPCSPSTAPLVSLITEREPFVVQKETVSELPEQRQNRGFGTKLPIVKPSDLLYVVFTSGTTGNPKGAAITHSNFTSAVKHQNEYLDFKPTARVAGFCSYAFDVSWSDFIHTLAAGACLCIPSEHDRKHDFIGYMIKNEVTFVHLTPSFAAILELDKVPTLDTVTLSGEAVDLDKLPQLRKIETTIITYGPAECTVTATKVINNGRTTKATIGWALGSTTWIADPNKDALTPVGLIGELLLEGPLVGAGYLNNAEKTAAAFIEDPSWLLRGGAGVEGRRGRLYRTGDLVRYTPDGELIYLGRKDTQVKIHGQRTELGDVEHHICRVLNSMPAVADIVAEVVTPYITQRPMLVAFLLIPATSPEQLKKESVPIIEILEREMPGQVPPHMIPSAYIPMADLPRGLTGKTDRRALREMGAKLDRKALGSLYGASPAQHVEPTTEAEIQLRDLWAFVLNLPASEIGIQDNFLRLGGDSIAAIRLATDLRRKGMWLTVPDIYSQPQLCEMAKLMSRSEATTTEAVQPFSLLKAELDRDDVCRQVAELCSVGAWHVEPSQIEDIFPCTALQEGLLAMTARSSGKYVGHHVAELKPEVDIVRLQEAWQKVSERASVLRTRIVDLPGQGLVQVVLKEALQWKTLSSLDEYHQSQRNASKNLQEDVIGVTAMGLGTPLSRLAIIHDEAAGKRYLALTHHHATYDGYSVSLLQKEVEKAYNDGEEELSSLPLQSFVKYIMRQHDEDGMAFWKRQFAGIEASPFPALPAKTYEPKPDKVIHHSINSIRWPTCGVTPSSALRTAWATLISWYVDSPDVTFGAVVSGRQAPVPGIEEVAGPTIATVPLRILVRGTVDELLHQVQEQAMEMIPFEQYGLQHVRQISQEAQYACDFQSLLLVHPSVEESTVESLLLEDGLNDQETGSGSENTYAMMLTCRTSESKLDMQLSFDSIVVQEEAAVRLLQQLEHILGQVASVDGSTNVGDLSRVSERDLHDVWKWNAAVPESVQDCVHNVFAQRVAETPEAPAVCAWDGELTYVQLDRFSTLLAGRLVCLGLGVGSDTVVPLCFEKSVWVPVAILAVMKAGAASVALDTTLPRSRLESIVSQISAKVILASTSCAKLAADITDAPTMEVGGDLEYFEQQFQQIPIARMPKISPSAALYIVFTSGSTGAPKGAIVTHANFCSAIRHHQTELGFERSSRVFDYTSYAFDVAWSNVLHTLTAGACLCIPSEDERTADINGSINRLQANFIHLTPTVGRLLDPTALNALKKVLFIGEALKASDVARWEASGAEIYNTYGPAECTVTSTVERVRKGEPDTRVGDPGIGKGTGALVWVVQPRAPDRLAAIGTIGELWLEGPIVGAGYLNNPEKTASVFTEDPKWLLEGIPGRVPGRRGRLYRTGDLVYYNPDGSLGFVGRNDTQVKINGQRMELGEVEYHVRQLLPTKAVPQIVVDVITPDATQSQTLAVFLVMPDDDNPRVELNNVTASMIENLRKELSKLLPSYMVPGAYIPIPLAKLPMTATGKTDRRRVRELGRPYIPPTPSSSDASTFDAVLTITEEVLRDIWARLLDIKPDLIAAGHSFSEVGGDSIKTMSLAMAIRKRFDLNIGVPRLVRQQNSLRGLAALIDDLLRGQSVEEPTQPTPTDLEREIDLLVSKIDFGRAATGSTVFLTGSTGFLGTQILHYTLRKRAFDKVVLLVRDLDEQKGLHRVIKTAKIAGWWKQSFASAIEVWDGDLAAERLGLNDSQWSALCGRPSAHGTIDAIIHNGARVHWTTSYDGLKDVNVGSTIQLLQAAMASPFLKSFVYVSGGLITDSRTWTEEEARMANGYDQTKYVSERLVSATATQICKPGKTFSVVKPGQIIGDVYAGVANADDFLWRVVMGAVRLRARPVDSDTSWLSVSDVRHVAESILWHAAGKSQEHFVHIKRGVWVSAFWAAVEDQLQLQLRPVSWDEWIELARQDMAQEQEQHPLWPVQQFLGALGTEIDVNDHESYEWEMREVLAAARQNIEYLRGNGFLGTTGGRPINGKVIMRTRNVRMTGPKAVSA</sequence>
<feature type="region of interest" description="Disordered" evidence="5">
    <location>
        <begin position="74"/>
        <end position="104"/>
    </location>
</feature>
<dbReference type="InterPro" id="IPR010071">
    <property type="entry name" value="AA_adenyl_dom"/>
</dbReference>
<evidence type="ECO:0000313" key="8">
    <source>
        <dbReference type="Proteomes" id="UP000800094"/>
    </source>
</evidence>
<dbReference type="EMBL" id="ML987192">
    <property type="protein sequence ID" value="KAF2252477.1"/>
    <property type="molecule type" value="Genomic_DNA"/>
</dbReference>
<dbReference type="InterPro" id="IPR045851">
    <property type="entry name" value="AMP-bd_C_sf"/>
</dbReference>
<dbReference type="InterPro" id="IPR010080">
    <property type="entry name" value="Thioester_reductase-like_dom"/>
</dbReference>
<dbReference type="InterPro" id="IPR009081">
    <property type="entry name" value="PP-bd_ACP"/>
</dbReference>
<dbReference type="CDD" id="cd05918">
    <property type="entry name" value="A_NRPS_SidN3_like"/>
    <property type="match status" value="2"/>
</dbReference>
<keyword evidence="1" id="KW-0596">Phosphopantetheine</keyword>
<dbReference type="Gene3D" id="3.30.559.10">
    <property type="entry name" value="Chloramphenicol acetyltransferase-like domain"/>
    <property type="match status" value="1"/>
</dbReference>
<dbReference type="GO" id="GO:0005737">
    <property type="term" value="C:cytoplasm"/>
    <property type="evidence" value="ECO:0007669"/>
    <property type="project" value="TreeGrafter"/>
</dbReference>
<dbReference type="PROSITE" id="PS00012">
    <property type="entry name" value="PHOSPHOPANTETHEINE"/>
    <property type="match status" value="1"/>
</dbReference>
<dbReference type="InterPro" id="IPR006162">
    <property type="entry name" value="Ppantetheine_attach_site"/>
</dbReference>
<dbReference type="Pfam" id="PF00668">
    <property type="entry name" value="Condensation"/>
    <property type="match status" value="1"/>
</dbReference>
<dbReference type="InterPro" id="IPR000873">
    <property type="entry name" value="AMP-dep_synth/lig_dom"/>
</dbReference>
<dbReference type="Gene3D" id="3.40.50.720">
    <property type="entry name" value="NAD(P)-binding Rossmann-like Domain"/>
    <property type="match status" value="1"/>
</dbReference>
<dbReference type="FunFam" id="3.40.50.12780:FF:000014">
    <property type="entry name" value="Nonribosomal peptide synthetase 1"/>
    <property type="match status" value="1"/>
</dbReference>
<dbReference type="Pfam" id="PF07993">
    <property type="entry name" value="NAD_binding_4"/>
    <property type="match status" value="1"/>
</dbReference>
<dbReference type="SMART" id="SM01294">
    <property type="entry name" value="PKS_PP_betabranch"/>
    <property type="match status" value="1"/>
</dbReference>
<dbReference type="InterPro" id="IPR013120">
    <property type="entry name" value="FAR_NAD-bd"/>
</dbReference>
<dbReference type="SUPFAM" id="SSF52777">
    <property type="entry name" value="CoA-dependent acyltransferases"/>
    <property type="match status" value="3"/>
</dbReference>
<dbReference type="FunFam" id="1.10.1200.10:FF:000005">
    <property type="entry name" value="Nonribosomal peptide synthetase 1"/>
    <property type="match status" value="1"/>
</dbReference>
<proteinExistence type="inferred from homology"/>
<dbReference type="GO" id="GO:0043041">
    <property type="term" value="P:amino acid activation for nonribosomal peptide biosynthetic process"/>
    <property type="evidence" value="ECO:0007669"/>
    <property type="project" value="TreeGrafter"/>
</dbReference>
<dbReference type="RefSeq" id="XP_033687481.1">
    <property type="nucleotide sequence ID" value="XM_033828486.1"/>
</dbReference>
<dbReference type="GeneID" id="54581816"/>
<gene>
    <name evidence="7" type="ORF">BU26DRAFT_517092</name>
</gene>
<evidence type="ECO:0000256" key="5">
    <source>
        <dbReference type="SAM" id="MobiDB-lite"/>
    </source>
</evidence>
<dbReference type="SUPFAM" id="SSF51735">
    <property type="entry name" value="NAD(P)-binding Rossmann-fold domains"/>
    <property type="match status" value="1"/>
</dbReference>
<keyword evidence="3" id="KW-0436">Ligase</keyword>
<dbReference type="InterPro" id="IPR001242">
    <property type="entry name" value="Condensation_dom"/>
</dbReference>
<dbReference type="InterPro" id="IPR023213">
    <property type="entry name" value="CAT-like_dom_sf"/>
</dbReference>
<evidence type="ECO:0000313" key="7">
    <source>
        <dbReference type="EMBL" id="KAF2252477.1"/>
    </source>
</evidence>
<keyword evidence="8" id="KW-1185">Reference proteome</keyword>
<dbReference type="Gene3D" id="1.10.1200.10">
    <property type="entry name" value="ACP-like"/>
    <property type="match status" value="2"/>
</dbReference>
<evidence type="ECO:0000256" key="4">
    <source>
        <dbReference type="ARBA" id="ARBA00029454"/>
    </source>
</evidence>
<protein>
    <submittedName>
        <fullName evidence="7">Putative nonribosomal peptide synthase</fullName>
    </submittedName>
</protein>
<dbReference type="SUPFAM" id="SSF56801">
    <property type="entry name" value="Acetyl-CoA synthetase-like"/>
    <property type="match status" value="2"/>
</dbReference>
<evidence type="ECO:0000256" key="3">
    <source>
        <dbReference type="ARBA" id="ARBA00022598"/>
    </source>
</evidence>
<dbReference type="GO" id="GO:0031177">
    <property type="term" value="F:phosphopantetheine binding"/>
    <property type="evidence" value="ECO:0007669"/>
    <property type="project" value="InterPro"/>
</dbReference>
<dbReference type="GO" id="GO:0044550">
    <property type="term" value="P:secondary metabolite biosynthetic process"/>
    <property type="evidence" value="ECO:0007669"/>
    <property type="project" value="TreeGrafter"/>
</dbReference>